<comment type="catalytic activity">
    <reaction evidence="9 10 11">
        <text>adenosine(37) in tRNA + dimethylallyl diphosphate = N(6)-dimethylallyladenosine(37) in tRNA + diphosphate</text>
        <dbReference type="Rhea" id="RHEA:26482"/>
        <dbReference type="Rhea" id="RHEA-COMP:10162"/>
        <dbReference type="Rhea" id="RHEA-COMP:10375"/>
        <dbReference type="ChEBI" id="CHEBI:33019"/>
        <dbReference type="ChEBI" id="CHEBI:57623"/>
        <dbReference type="ChEBI" id="CHEBI:74411"/>
        <dbReference type="ChEBI" id="CHEBI:74415"/>
        <dbReference type="EC" id="2.5.1.75"/>
    </reaction>
</comment>
<keyword evidence="7 10" id="KW-0067">ATP-binding</keyword>
<keyword evidence="4 10" id="KW-0808">Transferase</keyword>
<evidence type="ECO:0000256" key="5">
    <source>
        <dbReference type="ARBA" id="ARBA00022694"/>
    </source>
</evidence>
<dbReference type="Gene3D" id="3.40.50.300">
    <property type="entry name" value="P-loop containing nucleotide triphosphate hydrolases"/>
    <property type="match status" value="1"/>
</dbReference>
<evidence type="ECO:0000256" key="2">
    <source>
        <dbReference type="ARBA" id="ARBA00003213"/>
    </source>
</evidence>
<name>A0A933IDT5_UNCT6</name>
<dbReference type="Pfam" id="PF01715">
    <property type="entry name" value="IPPT"/>
    <property type="match status" value="1"/>
</dbReference>
<comment type="function">
    <text evidence="2 10 12">Catalyzes the transfer of a dimethylallyl group onto the adenine at position 37 in tRNAs that read codons beginning with uridine, leading to the formation of N6-(dimethylallyl)adenosine (i(6)A).</text>
</comment>
<evidence type="ECO:0000256" key="9">
    <source>
        <dbReference type="ARBA" id="ARBA00049563"/>
    </source>
</evidence>
<comment type="caution">
    <text evidence="10">Lacks conserved residue(s) required for the propagation of feature annotation.</text>
</comment>
<organism evidence="14 15">
    <name type="scientific">candidate division TA06 bacterium</name>
    <dbReference type="NCBI Taxonomy" id="2250710"/>
    <lineage>
        <taxon>Bacteria</taxon>
        <taxon>Bacteria division TA06</taxon>
    </lineage>
</organism>
<dbReference type="EMBL" id="JACQXR010000063">
    <property type="protein sequence ID" value="MBI4726623.1"/>
    <property type="molecule type" value="Genomic_DNA"/>
</dbReference>
<dbReference type="InterPro" id="IPR039657">
    <property type="entry name" value="Dimethylallyltransferase"/>
</dbReference>
<reference evidence="14" key="1">
    <citation type="submission" date="2020-07" db="EMBL/GenBank/DDBJ databases">
        <title>Huge and variable diversity of episymbiotic CPR bacteria and DPANN archaea in groundwater ecosystems.</title>
        <authorList>
            <person name="He C.Y."/>
            <person name="Keren R."/>
            <person name="Whittaker M."/>
            <person name="Farag I.F."/>
            <person name="Doudna J."/>
            <person name="Cate J.H.D."/>
            <person name="Banfield J.F."/>
        </authorList>
    </citation>
    <scope>NUCLEOTIDE SEQUENCE</scope>
    <source>
        <strain evidence="14">NC_groundwater_1520_Pr4_B-0.1um_53_5</strain>
    </source>
</reference>
<dbReference type="Proteomes" id="UP000736328">
    <property type="component" value="Unassembled WGS sequence"/>
</dbReference>
<dbReference type="GO" id="GO:0052381">
    <property type="term" value="F:tRNA dimethylallyltransferase activity"/>
    <property type="evidence" value="ECO:0007669"/>
    <property type="project" value="UniProtKB-UniRule"/>
</dbReference>
<dbReference type="GO" id="GO:0005524">
    <property type="term" value="F:ATP binding"/>
    <property type="evidence" value="ECO:0007669"/>
    <property type="project" value="UniProtKB-UniRule"/>
</dbReference>
<evidence type="ECO:0000256" key="1">
    <source>
        <dbReference type="ARBA" id="ARBA00001946"/>
    </source>
</evidence>
<comment type="similarity">
    <text evidence="3 10 13">Belongs to the IPP transferase family.</text>
</comment>
<evidence type="ECO:0000256" key="4">
    <source>
        <dbReference type="ARBA" id="ARBA00022679"/>
    </source>
</evidence>
<protein>
    <recommendedName>
        <fullName evidence="10">tRNA dimethylallyltransferase</fullName>
        <ecNumber evidence="10">2.5.1.75</ecNumber>
    </recommendedName>
    <alternativeName>
        <fullName evidence="10">Dimethylallyl diphosphate:tRNA dimethylallyltransferase</fullName>
        <shortName evidence="10">DMAPP:tRNA dimethylallyltransferase</shortName>
        <shortName evidence="10">DMATase</shortName>
    </alternativeName>
    <alternativeName>
        <fullName evidence="10">Isopentenyl-diphosphate:tRNA isopentenyltransferase</fullName>
        <shortName evidence="10">IPP transferase</shortName>
        <shortName evidence="10">IPPT</shortName>
        <shortName evidence="10">IPTase</shortName>
    </alternativeName>
</protein>
<dbReference type="EC" id="2.5.1.75" evidence="10"/>
<dbReference type="GO" id="GO:0006400">
    <property type="term" value="P:tRNA modification"/>
    <property type="evidence" value="ECO:0007669"/>
    <property type="project" value="TreeGrafter"/>
</dbReference>
<dbReference type="NCBIfam" id="TIGR00174">
    <property type="entry name" value="miaA"/>
    <property type="match status" value="1"/>
</dbReference>
<keyword evidence="6 10" id="KW-0547">Nucleotide-binding</keyword>
<accession>A0A933IDT5</accession>
<dbReference type="FunFam" id="1.10.20.140:FF:000001">
    <property type="entry name" value="tRNA dimethylallyltransferase"/>
    <property type="match status" value="1"/>
</dbReference>
<evidence type="ECO:0000256" key="13">
    <source>
        <dbReference type="RuleBase" id="RU003785"/>
    </source>
</evidence>
<keyword evidence="8 10" id="KW-0460">Magnesium</keyword>
<feature type="site" description="Interaction with substrate tRNA" evidence="10">
    <location>
        <position position="105"/>
    </location>
</feature>
<feature type="binding site" evidence="10">
    <location>
        <begin position="14"/>
        <end position="21"/>
    </location>
    <ligand>
        <name>ATP</name>
        <dbReference type="ChEBI" id="CHEBI:30616"/>
    </ligand>
</feature>
<dbReference type="InterPro" id="IPR027417">
    <property type="entry name" value="P-loop_NTPase"/>
</dbReference>
<feature type="binding site" evidence="10">
    <location>
        <begin position="16"/>
        <end position="21"/>
    </location>
    <ligand>
        <name>substrate</name>
    </ligand>
</feature>
<gene>
    <name evidence="10 14" type="primary">miaA</name>
    <name evidence="14" type="ORF">HY768_05290</name>
</gene>
<proteinExistence type="inferred from homology"/>
<dbReference type="InterPro" id="IPR018022">
    <property type="entry name" value="IPT"/>
</dbReference>
<evidence type="ECO:0000256" key="3">
    <source>
        <dbReference type="ARBA" id="ARBA00005842"/>
    </source>
</evidence>
<evidence type="ECO:0000313" key="14">
    <source>
        <dbReference type="EMBL" id="MBI4726623.1"/>
    </source>
</evidence>
<evidence type="ECO:0000256" key="10">
    <source>
        <dbReference type="HAMAP-Rule" id="MF_00185"/>
    </source>
</evidence>
<dbReference type="PANTHER" id="PTHR11088">
    <property type="entry name" value="TRNA DIMETHYLALLYLTRANSFERASE"/>
    <property type="match status" value="1"/>
</dbReference>
<evidence type="ECO:0000256" key="6">
    <source>
        <dbReference type="ARBA" id="ARBA00022741"/>
    </source>
</evidence>
<dbReference type="AlphaFoldDB" id="A0A933IDT5"/>
<feature type="region of interest" description="Interaction with substrate tRNA" evidence="10">
    <location>
        <begin position="39"/>
        <end position="42"/>
    </location>
</feature>
<comment type="subunit">
    <text evidence="10">Monomer.</text>
</comment>
<evidence type="ECO:0000313" key="15">
    <source>
        <dbReference type="Proteomes" id="UP000736328"/>
    </source>
</evidence>
<dbReference type="Gene3D" id="1.10.20.140">
    <property type="match status" value="1"/>
</dbReference>
<evidence type="ECO:0000256" key="7">
    <source>
        <dbReference type="ARBA" id="ARBA00022840"/>
    </source>
</evidence>
<comment type="caution">
    <text evidence="14">The sequence shown here is derived from an EMBL/GenBank/DDBJ whole genome shotgun (WGS) entry which is preliminary data.</text>
</comment>
<evidence type="ECO:0000256" key="8">
    <source>
        <dbReference type="ARBA" id="ARBA00022842"/>
    </source>
</evidence>
<evidence type="ECO:0000256" key="11">
    <source>
        <dbReference type="RuleBase" id="RU003783"/>
    </source>
</evidence>
<comment type="cofactor">
    <cofactor evidence="1 10">
        <name>Mg(2+)</name>
        <dbReference type="ChEBI" id="CHEBI:18420"/>
    </cofactor>
</comment>
<dbReference type="HAMAP" id="MF_00185">
    <property type="entry name" value="IPP_trans"/>
    <property type="match status" value="1"/>
</dbReference>
<sequence length="307" mass="34589">MKQEQSQERLVLAGPTAVGKTAVGLVLARRLKAHIISADSRQIYKNLNIGTAKPKAEELAKVPHHMTDILTPDCAYSAAAFAAEARRTMDELDKIWQPYIVVGGSGLYLRALIEGLVNIPAADPNIRRELKNISGTRGNQALFKRLAECDPETAQRLNVNDGARIVRALEVYMFTGKPLSLWFKEKRQGDSRNYKLIVMDLDRKTLYQRIEDRVDAMMSKGLLDEVQGLLKRGYGPDSPGMQAVGYRELTACLSGKTDLAEAVRLIKRNTRHYAKRQLTWFRKMNYQQWINCLSNESPEDIANKISV</sequence>
<dbReference type="SUPFAM" id="SSF52540">
    <property type="entry name" value="P-loop containing nucleoside triphosphate hydrolases"/>
    <property type="match status" value="2"/>
</dbReference>
<dbReference type="PANTHER" id="PTHR11088:SF60">
    <property type="entry name" value="TRNA DIMETHYLALLYLTRANSFERASE"/>
    <property type="match status" value="1"/>
</dbReference>
<feature type="site" description="Interaction with substrate tRNA" evidence="10">
    <location>
        <position position="127"/>
    </location>
</feature>
<keyword evidence="5 10" id="KW-0819">tRNA processing</keyword>
<evidence type="ECO:0000256" key="12">
    <source>
        <dbReference type="RuleBase" id="RU003784"/>
    </source>
</evidence>